<comment type="caution">
    <text evidence="2">The sequence shown here is derived from an EMBL/GenBank/DDBJ whole genome shotgun (WGS) entry which is preliminary data.</text>
</comment>
<dbReference type="EMBL" id="BOQN01000083">
    <property type="protein sequence ID" value="GIM94565.1"/>
    <property type="molecule type" value="Genomic_DNA"/>
</dbReference>
<keyword evidence="3" id="KW-1185">Reference proteome</keyword>
<dbReference type="Proteomes" id="UP000677082">
    <property type="component" value="Unassembled WGS sequence"/>
</dbReference>
<evidence type="ECO:0000313" key="3">
    <source>
        <dbReference type="Proteomes" id="UP000677082"/>
    </source>
</evidence>
<evidence type="ECO:0000256" key="1">
    <source>
        <dbReference type="SAM" id="Phobius"/>
    </source>
</evidence>
<keyword evidence="1" id="KW-1133">Transmembrane helix</keyword>
<protein>
    <submittedName>
        <fullName evidence="2">Uncharacterized protein</fullName>
    </submittedName>
</protein>
<accession>A0A919W6F4</accession>
<dbReference type="RefSeq" id="WP_213010332.1">
    <property type="nucleotide sequence ID" value="NZ_BOQN01000083.1"/>
</dbReference>
<reference evidence="2 3" key="1">
    <citation type="submission" date="2021-03" db="EMBL/GenBank/DDBJ databases">
        <title>Whole genome shotgun sequence of Actinoplanes toevensis NBRC 105298.</title>
        <authorList>
            <person name="Komaki H."/>
            <person name="Tamura T."/>
        </authorList>
    </citation>
    <scope>NUCLEOTIDE SEQUENCE [LARGE SCALE GENOMIC DNA]</scope>
    <source>
        <strain evidence="2 3">NBRC 105298</strain>
    </source>
</reference>
<feature type="transmembrane region" description="Helical" evidence="1">
    <location>
        <begin position="20"/>
        <end position="43"/>
    </location>
</feature>
<organism evidence="2 3">
    <name type="scientific">Paractinoplanes toevensis</name>
    <dbReference type="NCBI Taxonomy" id="571911"/>
    <lineage>
        <taxon>Bacteria</taxon>
        <taxon>Bacillati</taxon>
        <taxon>Actinomycetota</taxon>
        <taxon>Actinomycetes</taxon>
        <taxon>Micromonosporales</taxon>
        <taxon>Micromonosporaceae</taxon>
        <taxon>Paractinoplanes</taxon>
    </lineage>
</organism>
<keyword evidence="1" id="KW-0812">Transmembrane</keyword>
<keyword evidence="1" id="KW-0472">Membrane</keyword>
<proteinExistence type="predicted"/>
<name>A0A919W6F4_9ACTN</name>
<feature type="transmembrane region" description="Helical" evidence="1">
    <location>
        <begin position="55"/>
        <end position="76"/>
    </location>
</feature>
<dbReference type="AlphaFoldDB" id="A0A919W6F4"/>
<gene>
    <name evidence="2" type="ORF">Ato02nite_063580</name>
</gene>
<evidence type="ECO:0000313" key="2">
    <source>
        <dbReference type="EMBL" id="GIM94565.1"/>
    </source>
</evidence>
<sequence length="83" mass="8630">MATVTTTGRRNQRTTDNRAVIVKASLLGCGSFTTGVTSLLVVAGRFGVSDELARFAIIAVCIIAALGQLTAAACLLTRHSPRP</sequence>